<dbReference type="EMBL" id="KZ667542">
    <property type="protein sequence ID" value="PPR90669.1"/>
    <property type="molecule type" value="Genomic_DNA"/>
</dbReference>
<proteinExistence type="predicted"/>
<dbReference type="Proteomes" id="UP000239757">
    <property type="component" value="Unassembled WGS sequence"/>
</dbReference>
<dbReference type="AlphaFoldDB" id="A0A2P5WHV5"/>
<evidence type="ECO:0000313" key="2">
    <source>
        <dbReference type="Proteomes" id="UP000239757"/>
    </source>
</evidence>
<protein>
    <submittedName>
        <fullName evidence="1">Uncharacterized protein</fullName>
    </submittedName>
</protein>
<organism evidence="1 2">
    <name type="scientific">Gossypium barbadense</name>
    <name type="common">Sea Island cotton</name>
    <name type="synonym">Hibiscus barbadensis</name>
    <dbReference type="NCBI Taxonomy" id="3634"/>
    <lineage>
        <taxon>Eukaryota</taxon>
        <taxon>Viridiplantae</taxon>
        <taxon>Streptophyta</taxon>
        <taxon>Embryophyta</taxon>
        <taxon>Tracheophyta</taxon>
        <taxon>Spermatophyta</taxon>
        <taxon>Magnoliopsida</taxon>
        <taxon>eudicotyledons</taxon>
        <taxon>Gunneridae</taxon>
        <taxon>Pentapetalae</taxon>
        <taxon>rosids</taxon>
        <taxon>malvids</taxon>
        <taxon>Malvales</taxon>
        <taxon>Malvaceae</taxon>
        <taxon>Malvoideae</taxon>
        <taxon>Gossypium</taxon>
    </lineage>
</organism>
<sequence length="70" mass="7784">MLRATSVDFDGSHCRRFPGDLKEYRNRDSPHFSMTLVKGNTGNGFGKQGVRHCSLCIKGSNPANEKAKEK</sequence>
<evidence type="ECO:0000313" key="1">
    <source>
        <dbReference type="EMBL" id="PPR90669.1"/>
    </source>
</evidence>
<accession>A0A2P5WHV5</accession>
<gene>
    <name evidence="1" type="ORF">GOBAR_AA30009</name>
</gene>
<reference evidence="1 2" key="1">
    <citation type="submission" date="2015-01" db="EMBL/GenBank/DDBJ databases">
        <title>Genome of allotetraploid Gossypium barbadense reveals genomic plasticity and fiber elongation in cotton evolution.</title>
        <authorList>
            <person name="Chen X."/>
            <person name="Liu X."/>
            <person name="Zhao B."/>
            <person name="Zheng H."/>
            <person name="Hu Y."/>
            <person name="Lu G."/>
            <person name="Yang C."/>
            <person name="Chen J."/>
            <person name="Shan C."/>
            <person name="Zhang L."/>
            <person name="Zhou Y."/>
            <person name="Wang L."/>
            <person name="Guo W."/>
            <person name="Bai Y."/>
            <person name="Ruan J."/>
            <person name="Shangguan X."/>
            <person name="Mao Y."/>
            <person name="Jiang J."/>
            <person name="Zhu Y."/>
            <person name="Lei J."/>
            <person name="Kang H."/>
            <person name="Chen S."/>
            <person name="He X."/>
            <person name="Wang R."/>
            <person name="Wang Y."/>
            <person name="Chen J."/>
            <person name="Wang L."/>
            <person name="Yu S."/>
            <person name="Wang B."/>
            <person name="Wei J."/>
            <person name="Song S."/>
            <person name="Lu X."/>
            <person name="Gao Z."/>
            <person name="Gu W."/>
            <person name="Deng X."/>
            <person name="Ma D."/>
            <person name="Wang S."/>
            <person name="Liang W."/>
            <person name="Fang L."/>
            <person name="Cai C."/>
            <person name="Zhu X."/>
            <person name="Zhou B."/>
            <person name="Zhang Y."/>
            <person name="Chen Z."/>
            <person name="Xu S."/>
            <person name="Zhu R."/>
            <person name="Wang S."/>
            <person name="Zhang T."/>
            <person name="Zhao G."/>
        </authorList>
    </citation>
    <scope>NUCLEOTIDE SEQUENCE [LARGE SCALE GENOMIC DNA]</scope>
    <source>
        <strain evidence="2">cv. Xinhai21</strain>
        <tissue evidence="1">Leaf</tissue>
    </source>
</reference>
<name>A0A2P5WHV5_GOSBA</name>